<accession>E2BB51</accession>
<name>E2BB51_HARSA</name>
<sequence>MPVIPRVLPDVVWEPRLQLIGLLRFLFFCQSLRYWYDLDGACISAMLTNMQVDERSHRCHQIVAFAPDALRTRLQHQHPTDRTVRLHKLFYLKQQNVAASFQLGDHLVSFYFSSIGHISKPLFHPLDADLSQVGQGLTQTGYL</sequence>
<proteinExistence type="predicted"/>
<gene>
    <name evidence="1" type="ORF">EAI_07770</name>
</gene>
<evidence type="ECO:0000313" key="2">
    <source>
        <dbReference type="Proteomes" id="UP000008237"/>
    </source>
</evidence>
<evidence type="ECO:0000313" key="1">
    <source>
        <dbReference type="EMBL" id="EFN87079.1"/>
    </source>
</evidence>
<dbReference type="AlphaFoldDB" id="E2BB51"/>
<dbReference type="InParanoid" id="E2BB51"/>
<dbReference type="Proteomes" id="UP000008237">
    <property type="component" value="Unassembled WGS sequence"/>
</dbReference>
<protein>
    <submittedName>
        <fullName evidence="1">Uncharacterized protein</fullName>
    </submittedName>
</protein>
<keyword evidence="2" id="KW-1185">Reference proteome</keyword>
<reference evidence="1 2" key="1">
    <citation type="journal article" date="2010" name="Science">
        <title>Genomic comparison of the ants Camponotus floridanus and Harpegnathos saltator.</title>
        <authorList>
            <person name="Bonasio R."/>
            <person name="Zhang G."/>
            <person name="Ye C."/>
            <person name="Mutti N.S."/>
            <person name="Fang X."/>
            <person name="Qin N."/>
            <person name="Donahue G."/>
            <person name="Yang P."/>
            <person name="Li Q."/>
            <person name="Li C."/>
            <person name="Zhang P."/>
            <person name="Huang Z."/>
            <person name="Berger S.L."/>
            <person name="Reinberg D."/>
            <person name="Wang J."/>
            <person name="Liebig J."/>
        </authorList>
    </citation>
    <scope>NUCLEOTIDE SEQUENCE [LARGE SCALE GENOMIC DNA]</scope>
    <source>
        <strain evidence="1 2">R22 G/1</strain>
    </source>
</reference>
<dbReference type="EMBL" id="GL446910">
    <property type="protein sequence ID" value="EFN87079.1"/>
    <property type="molecule type" value="Genomic_DNA"/>
</dbReference>
<organism evidence="2">
    <name type="scientific">Harpegnathos saltator</name>
    <name type="common">Jerdon's jumping ant</name>
    <dbReference type="NCBI Taxonomy" id="610380"/>
    <lineage>
        <taxon>Eukaryota</taxon>
        <taxon>Metazoa</taxon>
        <taxon>Ecdysozoa</taxon>
        <taxon>Arthropoda</taxon>
        <taxon>Hexapoda</taxon>
        <taxon>Insecta</taxon>
        <taxon>Pterygota</taxon>
        <taxon>Neoptera</taxon>
        <taxon>Endopterygota</taxon>
        <taxon>Hymenoptera</taxon>
        <taxon>Apocrita</taxon>
        <taxon>Aculeata</taxon>
        <taxon>Formicoidea</taxon>
        <taxon>Formicidae</taxon>
        <taxon>Ponerinae</taxon>
        <taxon>Ponerini</taxon>
        <taxon>Harpegnathos</taxon>
    </lineage>
</organism>